<name>A0ABR2RGH0_9ROSI</name>
<comment type="caution">
    <text evidence="1">The sequence shown here is derived from an EMBL/GenBank/DDBJ whole genome shotgun (WGS) entry which is preliminary data.</text>
</comment>
<sequence>MHIQVQWLPPLNMISQWPFRSIKTISDATREVVHGAEDVRVGLDSAANGRGRDLEEKQVVTKMAAGPSRKGPAH</sequence>
<dbReference type="Proteomes" id="UP001396334">
    <property type="component" value="Unassembled WGS sequence"/>
</dbReference>
<protein>
    <submittedName>
        <fullName evidence="1">Uncharacterized protein</fullName>
    </submittedName>
</protein>
<gene>
    <name evidence="1" type="ORF">V6N11_040110</name>
</gene>
<proteinExistence type="predicted"/>
<keyword evidence="2" id="KW-1185">Reference proteome</keyword>
<evidence type="ECO:0000313" key="2">
    <source>
        <dbReference type="Proteomes" id="UP001396334"/>
    </source>
</evidence>
<reference evidence="1 2" key="1">
    <citation type="journal article" date="2024" name="G3 (Bethesda)">
        <title>Genome assembly of Hibiscus sabdariffa L. provides insights into metabolisms of medicinal natural products.</title>
        <authorList>
            <person name="Kim T."/>
        </authorList>
    </citation>
    <scope>NUCLEOTIDE SEQUENCE [LARGE SCALE GENOMIC DNA]</scope>
    <source>
        <strain evidence="1">TK-2024</strain>
        <tissue evidence="1">Old leaves</tissue>
    </source>
</reference>
<accession>A0ABR2RGH0</accession>
<organism evidence="1 2">
    <name type="scientific">Hibiscus sabdariffa</name>
    <name type="common">roselle</name>
    <dbReference type="NCBI Taxonomy" id="183260"/>
    <lineage>
        <taxon>Eukaryota</taxon>
        <taxon>Viridiplantae</taxon>
        <taxon>Streptophyta</taxon>
        <taxon>Embryophyta</taxon>
        <taxon>Tracheophyta</taxon>
        <taxon>Spermatophyta</taxon>
        <taxon>Magnoliopsida</taxon>
        <taxon>eudicotyledons</taxon>
        <taxon>Gunneridae</taxon>
        <taxon>Pentapetalae</taxon>
        <taxon>rosids</taxon>
        <taxon>malvids</taxon>
        <taxon>Malvales</taxon>
        <taxon>Malvaceae</taxon>
        <taxon>Malvoideae</taxon>
        <taxon>Hibiscus</taxon>
    </lineage>
</organism>
<dbReference type="EMBL" id="JBBPBN010000022">
    <property type="protein sequence ID" value="KAK9012040.1"/>
    <property type="molecule type" value="Genomic_DNA"/>
</dbReference>
<evidence type="ECO:0000313" key="1">
    <source>
        <dbReference type="EMBL" id="KAK9012040.1"/>
    </source>
</evidence>